<evidence type="ECO:0000313" key="1">
    <source>
        <dbReference type="EMBL" id="GES72886.1"/>
    </source>
</evidence>
<sequence>MNIVEVTVTDFNNQNSVISKFLKISKKSLNVFKGYKKVRETRIRGMIQQPIRKNDINIINDENEIYNNPNLHADVQAI</sequence>
<organism evidence="1 2">
    <name type="scientific">Rhizophagus clarus</name>
    <dbReference type="NCBI Taxonomy" id="94130"/>
    <lineage>
        <taxon>Eukaryota</taxon>
        <taxon>Fungi</taxon>
        <taxon>Fungi incertae sedis</taxon>
        <taxon>Mucoromycota</taxon>
        <taxon>Glomeromycotina</taxon>
        <taxon>Glomeromycetes</taxon>
        <taxon>Glomerales</taxon>
        <taxon>Glomeraceae</taxon>
        <taxon>Rhizophagus</taxon>
    </lineage>
</organism>
<gene>
    <name evidence="1" type="ORF">RCL2_000043000</name>
</gene>
<evidence type="ECO:0000313" key="2">
    <source>
        <dbReference type="Proteomes" id="UP000615446"/>
    </source>
</evidence>
<protein>
    <submittedName>
        <fullName evidence="1">Uncharacterized protein</fullName>
    </submittedName>
</protein>
<dbReference type="AlphaFoldDB" id="A0A8H3KTW1"/>
<reference evidence="1" key="1">
    <citation type="submission" date="2019-10" db="EMBL/GenBank/DDBJ databases">
        <title>Conservation and host-specific expression of non-tandemly repeated heterogenous ribosome RNA gene in arbuscular mycorrhizal fungi.</title>
        <authorList>
            <person name="Maeda T."/>
            <person name="Kobayashi Y."/>
            <person name="Nakagawa T."/>
            <person name="Ezawa T."/>
            <person name="Yamaguchi K."/>
            <person name="Bino T."/>
            <person name="Nishimoto Y."/>
            <person name="Shigenobu S."/>
            <person name="Kawaguchi M."/>
        </authorList>
    </citation>
    <scope>NUCLEOTIDE SEQUENCE</scope>
    <source>
        <strain evidence="1">HR1</strain>
    </source>
</reference>
<dbReference type="Proteomes" id="UP000615446">
    <property type="component" value="Unassembled WGS sequence"/>
</dbReference>
<accession>A0A8H3KTW1</accession>
<dbReference type="EMBL" id="BLAL01000004">
    <property type="protein sequence ID" value="GES72886.1"/>
    <property type="molecule type" value="Genomic_DNA"/>
</dbReference>
<proteinExistence type="predicted"/>
<comment type="caution">
    <text evidence="1">The sequence shown here is derived from an EMBL/GenBank/DDBJ whole genome shotgun (WGS) entry which is preliminary data.</text>
</comment>
<name>A0A8H3KTW1_9GLOM</name>